<comment type="caution">
    <text evidence="2">The sequence shown here is derived from an EMBL/GenBank/DDBJ whole genome shotgun (WGS) entry which is preliminary data.</text>
</comment>
<dbReference type="PANTHER" id="PTHR34512:SF30">
    <property type="entry name" value="OUTER MEMBRANE PROTEIN ASSEMBLY FACTOR BAMB"/>
    <property type="match status" value="1"/>
</dbReference>
<name>A0ABT7PRI2_9BACT</name>
<accession>A0ABT7PRI2</accession>
<dbReference type="Proteomes" id="UP001239462">
    <property type="component" value="Unassembled WGS sequence"/>
</dbReference>
<dbReference type="InterPro" id="IPR002372">
    <property type="entry name" value="PQQ_rpt_dom"/>
</dbReference>
<sequence>MTVAVRSVLFFTTCLLLLGICQCEEWYRWRGPNLNGRTVQANWSGRFRGDQANIKWRASVGTGFSSFVTTDELVFTSGHIDGQTIVNALSRESGDVAWKFAFEAPLDDRDFEGGPTSTPTIDGPFIYVVSRLGELFCLDRLTGQLSWKVNVANQADVRLPGWGCAGAPLVVGNLVIINIGESGVALNKDDGRIVWRSEDRESGYATPVPLKSDEKDAVVIASGKSYKAVTLESGEELWSIRWLTSFNCNAADPIIHDGQMFLSSGYNRGAALYQLGGTDPKVVWKSKEMKNQIHASVLLDKSLFGIDGDMEAGARFRCLDWGTGEVLWSEEELRPGGFTLVDDAILLLTEDGDLVTAPATRQGWTPTSRVHVLDGKCWTAPVFSNGQIFCRTIQGEVVCVEVTQ</sequence>
<protein>
    <submittedName>
        <fullName evidence="2">PQQ-like beta-propeller repeat protein</fullName>
    </submittedName>
</protein>
<dbReference type="PANTHER" id="PTHR34512">
    <property type="entry name" value="CELL SURFACE PROTEIN"/>
    <property type="match status" value="1"/>
</dbReference>
<gene>
    <name evidence="2" type="ORF">QTN89_25700</name>
</gene>
<organism evidence="2 3">
    <name type="scientific">Roseiconus lacunae</name>
    <dbReference type="NCBI Taxonomy" id="2605694"/>
    <lineage>
        <taxon>Bacteria</taxon>
        <taxon>Pseudomonadati</taxon>
        <taxon>Planctomycetota</taxon>
        <taxon>Planctomycetia</taxon>
        <taxon>Pirellulales</taxon>
        <taxon>Pirellulaceae</taxon>
        <taxon>Roseiconus</taxon>
    </lineage>
</organism>
<evidence type="ECO:0000313" key="3">
    <source>
        <dbReference type="Proteomes" id="UP001239462"/>
    </source>
</evidence>
<dbReference type="InterPro" id="IPR011047">
    <property type="entry name" value="Quinoprotein_ADH-like_sf"/>
</dbReference>
<dbReference type="EMBL" id="JASZZN010000027">
    <property type="protein sequence ID" value="MDM4018874.1"/>
    <property type="molecule type" value="Genomic_DNA"/>
</dbReference>
<proteinExistence type="predicted"/>
<dbReference type="SUPFAM" id="SSF50998">
    <property type="entry name" value="Quinoprotein alcohol dehydrogenase-like"/>
    <property type="match status" value="1"/>
</dbReference>
<evidence type="ECO:0000313" key="2">
    <source>
        <dbReference type="EMBL" id="MDM4018874.1"/>
    </source>
</evidence>
<dbReference type="InterPro" id="IPR015943">
    <property type="entry name" value="WD40/YVTN_repeat-like_dom_sf"/>
</dbReference>
<dbReference type="RefSeq" id="WP_289166872.1">
    <property type="nucleotide sequence ID" value="NZ_JASZZN010000027.1"/>
</dbReference>
<feature type="domain" description="Pyrrolo-quinoline quinone repeat" evidence="1">
    <location>
        <begin position="85"/>
        <end position="329"/>
    </location>
</feature>
<dbReference type="Pfam" id="PF13360">
    <property type="entry name" value="PQQ_2"/>
    <property type="match status" value="1"/>
</dbReference>
<dbReference type="Gene3D" id="2.130.10.10">
    <property type="entry name" value="YVTN repeat-like/Quinoprotein amine dehydrogenase"/>
    <property type="match status" value="1"/>
</dbReference>
<evidence type="ECO:0000259" key="1">
    <source>
        <dbReference type="Pfam" id="PF13360"/>
    </source>
</evidence>
<reference evidence="2 3" key="1">
    <citation type="submission" date="2023-06" db="EMBL/GenBank/DDBJ databases">
        <title>Roseiconus lacunae JC819 isolated from Gulf of Mannar region, Tamil Nadu.</title>
        <authorList>
            <person name="Pk S."/>
            <person name="Ch S."/>
            <person name="Ch V.R."/>
        </authorList>
    </citation>
    <scope>NUCLEOTIDE SEQUENCE [LARGE SCALE GENOMIC DNA]</scope>
    <source>
        <strain evidence="2 3">JC819</strain>
    </source>
</reference>
<keyword evidence="3" id="KW-1185">Reference proteome</keyword>